<dbReference type="AlphaFoldDB" id="A0A9P9J999"/>
<protein>
    <submittedName>
        <fullName evidence="1">Uncharacterized protein</fullName>
    </submittedName>
</protein>
<dbReference type="Proteomes" id="UP000738349">
    <property type="component" value="Unassembled WGS sequence"/>
</dbReference>
<dbReference type="EMBL" id="JAGMUV010000005">
    <property type="protein sequence ID" value="KAH7157142.1"/>
    <property type="molecule type" value="Genomic_DNA"/>
</dbReference>
<organism evidence="1 2">
    <name type="scientific">Dactylonectria macrodidyma</name>
    <dbReference type="NCBI Taxonomy" id="307937"/>
    <lineage>
        <taxon>Eukaryota</taxon>
        <taxon>Fungi</taxon>
        <taxon>Dikarya</taxon>
        <taxon>Ascomycota</taxon>
        <taxon>Pezizomycotina</taxon>
        <taxon>Sordariomycetes</taxon>
        <taxon>Hypocreomycetidae</taxon>
        <taxon>Hypocreales</taxon>
        <taxon>Nectriaceae</taxon>
        <taxon>Dactylonectria</taxon>
    </lineage>
</organism>
<evidence type="ECO:0000313" key="2">
    <source>
        <dbReference type="Proteomes" id="UP000738349"/>
    </source>
</evidence>
<reference evidence="1" key="1">
    <citation type="journal article" date="2021" name="Nat. Commun.">
        <title>Genetic determinants of endophytism in the Arabidopsis root mycobiome.</title>
        <authorList>
            <person name="Mesny F."/>
            <person name="Miyauchi S."/>
            <person name="Thiergart T."/>
            <person name="Pickel B."/>
            <person name="Atanasova L."/>
            <person name="Karlsson M."/>
            <person name="Huettel B."/>
            <person name="Barry K.W."/>
            <person name="Haridas S."/>
            <person name="Chen C."/>
            <person name="Bauer D."/>
            <person name="Andreopoulos W."/>
            <person name="Pangilinan J."/>
            <person name="LaButti K."/>
            <person name="Riley R."/>
            <person name="Lipzen A."/>
            <person name="Clum A."/>
            <person name="Drula E."/>
            <person name="Henrissat B."/>
            <person name="Kohler A."/>
            <person name="Grigoriev I.V."/>
            <person name="Martin F.M."/>
            <person name="Hacquard S."/>
        </authorList>
    </citation>
    <scope>NUCLEOTIDE SEQUENCE</scope>
    <source>
        <strain evidence="1">MPI-CAGE-AT-0147</strain>
    </source>
</reference>
<sequence length="112" mass="12748">MSFSLQCFGGLATVICFPPLFFNVHYTHLAAHVGSPQNCIWFRLSQTIQFEPELGYWICYNIDLLLGFRQSVVLWPPSGCAPSRSPNSFFNAVRALRNWVRTLHPGKRVSDT</sequence>
<keyword evidence="2" id="KW-1185">Reference proteome</keyword>
<gene>
    <name evidence="1" type="ORF">EDB81DRAFT_788961</name>
</gene>
<evidence type="ECO:0000313" key="1">
    <source>
        <dbReference type="EMBL" id="KAH7157142.1"/>
    </source>
</evidence>
<accession>A0A9P9J999</accession>
<proteinExistence type="predicted"/>
<comment type="caution">
    <text evidence="1">The sequence shown here is derived from an EMBL/GenBank/DDBJ whole genome shotgun (WGS) entry which is preliminary data.</text>
</comment>
<name>A0A9P9J999_9HYPO</name>